<feature type="region of interest" description="Disordered" evidence="1">
    <location>
        <begin position="251"/>
        <end position="327"/>
    </location>
</feature>
<feature type="non-terminal residue" evidence="2">
    <location>
        <position position="1"/>
    </location>
</feature>
<feature type="compositionally biased region" description="Polar residues" evidence="1">
    <location>
        <begin position="309"/>
        <end position="318"/>
    </location>
</feature>
<name>A0AAV2YIS7_9STRA</name>
<organism evidence="2 3">
    <name type="scientific">Lagenidium giganteum</name>
    <dbReference type="NCBI Taxonomy" id="4803"/>
    <lineage>
        <taxon>Eukaryota</taxon>
        <taxon>Sar</taxon>
        <taxon>Stramenopiles</taxon>
        <taxon>Oomycota</taxon>
        <taxon>Peronosporomycetes</taxon>
        <taxon>Pythiales</taxon>
        <taxon>Pythiaceae</taxon>
    </lineage>
</organism>
<gene>
    <name evidence="2" type="ORF">N0F65_007250</name>
</gene>
<dbReference type="InterPro" id="IPR036691">
    <property type="entry name" value="Endo/exonu/phosph_ase_sf"/>
</dbReference>
<evidence type="ECO:0000313" key="3">
    <source>
        <dbReference type="Proteomes" id="UP001146120"/>
    </source>
</evidence>
<accession>A0AAV2YIS7</accession>
<reference evidence="2" key="2">
    <citation type="journal article" date="2023" name="Microbiol Resour">
        <title>Decontamination and Annotation of the Draft Genome Sequence of the Oomycete Lagenidium giganteum ARSEF 373.</title>
        <authorList>
            <person name="Morgan W.R."/>
            <person name="Tartar A."/>
        </authorList>
    </citation>
    <scope>NUCLEOTIDE SEQUENCE</scope>
    <source>
        <strain evidence="2">ARSEF 373</strain>
    </source>
</reference>
<comment type="caution">
    <text evidence="2">The sequence shown here is derived from an EMBL/GenBank/DDBJ whole genome shotgun (WGS) entry which is preliminary data.</text>
</comment>
<keyword evidence="3" id="KW-1185">Reference proteome</keyword>
<dbReference type="EMBL" id="DAKRPA010000276">
    <property type="protein sequence ID" value="DAZ94006.1"/>
    <property type="molecule type" value="Genomic_DNA"/>
</dbReference>
<sequence length="491" mass="53557">HKLFQHALGWGFRPDPTTPISYWSGRDTRAAGVAILINPHAGVTNVAPWQESMWSPRFMAITFDLQGSTWLLVDQAEYYGALGDLDKPSFPIMIGGNFNYCLYDLDRSRGLEKAHGCTAMEHWLQAWDLNDALSAQLLDKDAEKDRGSFAASHHTYRYRAQDGDVTSLIPGVPSDHLGIMATLLDPAHRSSQPTSRRVLAKSTMVRDLQNAAVSELLLQLTPSFLELNAPEAVVTEWERIKVSMRCITSPGTTASGISPASQTTGAATASSRSNALRQQSSRHSRVGSRTPLQAALAAGSGHDDAPATGTDQCAQEPTSAPDDATTAGQYQRATATLLHGKHIDEVADLVEADWQPIMERSPTEPGDRHNFLHVVRPAALIANTQSDILTAEIDQAEIARSLKRCRKGKACGPDGLPNDLYRDQFDVLLPLIEHLSNVCYTHHCTPATFREADNFCLAKKTSPASGLDSRPLALLNTDYEVFKPTPTPSTQ</sequence>
<protein>
    <recommendedName>
        <fullName evidence="4">Reverse transcriptase</fullName>
    </recommendedName>
</protein>
<dbReference type="SUPFAM" id="SSF56219">
    <property type="entry name" value="DNase I-like"/>
    <property type="match status" value="1"/>
</dbReference>
<proteinExistence type="predicted"/>
<evidence type="ECO:0000256" key="1">
    <source>
        <dbReference type="SAM" id="MobiDB-lite"/>
    </source>
</evidence>
<feature type="compositionally biased region" description="Low complexity" evidence="1">
    <location>
        <begin position="258"/>
        <end position="275"/>
    </location>
</feature>
<dbReference type="AlphaFoldDB" id="A0AAV2YIS7"/>
<evidence type="ECO:0008006" key="4">
    <source>
        <dbReference type="Google" id="ProtNLM"/>
    </source>
</evidence>
<dbReference type="Proteomes" id="UP001146120">
    <property type="component" value="Unassembled WGS sequence"/>
</dbReference>
<reference evidence="2" key="1">
    <citation type="submission" date="2022-11" db="EMBL/GenBank/DDBJ databases">
        <authorList>
            <person name="Morgan W.R."/>
            <person name="Tartar A."/>
        </authorList>
    </citation>
    <scope>NUCLEOTIDE SEQUENCE</scope>
    <source>
        <strain evidence="2">ARSEF 373</strain>
    </source>
</reference>
<evidence type="ECO:0000313" key="2">
    <source>
        <dbReference type="EMBL" id="DAZ94006.1"/>
    </source>
</evidence>